<name>A0A1M5V7Z4_FLAJO</name>
<accession>A0A1M5V7Z4</accession>
<dbReference type="EMBL" id="FQWH01000016">
    <property type="protein sequence ID" value="SHH71341.1"/>
    <property type="molecule type" value="Genomic_DNA"/>
</dbReference>
<organism evidence="1 2">
    <name type="scientific">Flavobacterium johnsoniae</name>
    <name type="common">Cytophaga johnsonae</name>
    <dbReference type="NCBI Taxonomy" id="986"/>
    <lineage>
        <taxon>Bacteria</taxon>
        <taxon>Pseudomonadati</taxon>
        <taxon>Bacteroidota</taxon>
        <taxon>Flavobacteriia</taxon>
        <taxon>Flavobacteriales</taxon>
        <taxon>Flavobacteriaceae</taxon>
        <taxon>Flavobacterium</taxon>
    </lineage>
</organism>
<evidence type="ECO:0000313" key="2">
    <source>
        <dbReference type="Proteomes" id="UP000184112"/>
    </source>
</evidence>
<dbReference type="Proteomes" id="UP000184112">
    <property type="component" value="Unassembled WGS sequence"/>
</dbReference>
<protein>
    <submittedName>
        <fullName evidence="1">Uncharacterized protein</fullName>
    </submittedName>
</protein>
<sequence length="94" mass="10324">METSPILLQVLQILAGGYGTSFSLEELTKLADSSIKSSNTYSGYLAAERENQALVLDVLLFLQKQGLVFLDFDTDYSVITIKGLLKIHPTILSN</sequence>
<proteinExistence type="predicted"/>
<dbReference type="AlphaFoldDB" id="A0A1M5V7Z4"/>
<gene>
    <name evidence="1" type="ORF">SAMN05444388_11635</name>
</gene>
<reference evidence="1 2" key="1">
    <citation type="submission" date="2016-11" db="EMBL/GenBank/DDBJ databases">
        <authorList>
            <person name="Jaros S."/>
            <person name="Januszkiewicz K."/>
            <person name="Wedrychowicz H."/>
        </authorList>
    </citation>
    <scope>NUCLEOTIDE SEQUENCE [LARGE SCALE GENOMIC DNA]</scope>
    <source>
        <strain evidence="1 2">DSM 6792</strain>
    </source>
</reference>
<dbReference type="RefSeq" id="WP_073411331.1">
    <property type="nucleotide sequence ID" value="NZ_CP158862.1"/>
</dbReference>
<evidence type="ECO:0000313" key="1">
    <source>
        <dbReference type="EMBL" id="SHH71341.1"/>
    </source>
</evidence>